<feature type="compositionally biased region" description="Basic residues" evidence="4">
    <location>
        <begin position="1"/>
        <end position="10"/>
    </location>
</feature>
<dbReference type="InterPro" id="IPR050707">
    <property type="entry name" value="HTH_MetabolicPath_Reg"/>
</dbReference>
<evidence type="ECO:0000256" key="3">
    <source>
        <dbReference type="ARBA" id="ARBA00023163"/>
    </source>
</evidence>
<feature type="compositionally biased region" description="Basic residues" evidence="4">
    <location>
        <begin position="32"/>
        <end position="41"/>
    </location>
</feature>
<dbReference type="Proteomes" id="UP000280346">
    <property type="component" value="Unassembled WGS sequence"/>
</dbReference>
<evidence type="ECO:0000256" key="1">
    <source>
        <dbReference type="ARBA" id="ARBA00023015"/>
    </source>
</evidence>
<protein>
    <submittedName>
        <fullName evidence="7">IclR family transcriptional regulator</fullName>
    </submittedName>
</protein>
<dbReference type="InterPro" id="IPR014757">
    <property type="entry name" value="Tscrpt_reg_IclR_C"/>
</dbReference>
<dbReference type="PANTHER" id="PTHR30136">
    <property type="entry name" value="HELIX-TURN-HELIX TRANSCRIPTIONAL REGULATOR, ICLR FAMILY"/>
    <property type="match status" value="1"/>
</dbReference>
<evidence type="ECO:0000313" key="7">
    <source>
        <dbReference type="EMBL" id="RUQ66830.1"/>
    </source>
</evidence>
<dbReference type="InterPro" id="IPR036388">
    <property type="entry name" value="WH-like_DNA-bd_sf"/>
</dbReference>
<comment type="caution">
    <text evidence="7">The sequence shown here is derived from an EMBL/GenBank/DDBJ whole genome shotgun (WGS) entry which is preliminary data.</text>
</comment>
<dbReference type="InterPro" id="IPR036390">
    <property type="entry name" value="WH_DNA-bd_sf"/>
</dbReference>
<dbReference type="GO" id="GO:0045892">
    <property type="term" value="P:negative regulation of DNA-templated transcription"/>
    <property type="evidence" value="ECO:0007669"/>
    <property type="project" value="TreeGrafter"/>
</dbReference>
<dbReference type="GO" id="GO:0003677">
    <property type="term" value="F:DNA binding"/>
    <property type="evidence" value="ECO:0007669"/>
    <property type="project" value="UniProtKB-KW"/>
</dbReference>
<dbReference type="OrthoDB" id="6057486at2"/>
<dbReference type="InterPro" id="IPR005471">
    <property type="entry name" value="Tscrpt_reg_IclR_N"/>
</dbReference>
<dbReference type="SMART" id="SM00346">
    <property type="entry name" value="HTH_ICLR"/>
    <property type="match status" value="1"/>
</dbReference>
<evidence type="ECO:0000256" key="4">
    <source>
        <dbReference type="SAM" id="MobiDB-lite"/>
    </source>
</evidence>
<evidence type="ECO:0000313" key="8">
    <source>
        <dbReference type="Proteomes" id="UP000280346"/>
    </source>
</evidence>
<dbReference type="SUPFAM" id="SSF55781">
    <property type="entry name" value="GAF domain-like"/>
    <property type="match status" value="1"/>
</dbReference>
<keyword evidence="2" id="KW-0238">DNA-binding</keyword>
<accession>A0A433J4A6</accession>
<evidence type="ECO:0000256" key="2">
    <source>
        <dbReference type="ARBA" id="ARBA00023125"/>
    </source>
</evidence>
<dbReference type="PROSITE" id="PS51078">
    <property type="entry name" value="ICLR_ED"/>
    <property type="match status" value="1"/>
</dbReference>
<keyword evidence="8" id="KW-1185">Reference proteome</keyword>
<dbReference type="EMBL" id="RZIJ01000019">
    <property type="protein sequence ID" value="RUQ66830.1"/>
    <property type="molecule type" value="Genomic_DNA"/>
</dbReference>
<feature type="domain" description="IclR-ED" evidence="6">
    <location>
        <begin position="128"/>
        <end position="309"/>
    </location>
</feature>
<keyword evidence="3" id="KW-0804">Transcription</keyword>
<organism evidence="7 8">
    <name type="scientific">Azospirillum doebereinerae</name>
    <dbReference type="NCBI Taxonomy" id="92933"/>
    <lineage>
        <taxon>Bacteria</taxon>
        <taxon>Pseudomonadati</taxon>
        <taxon>Pseudomonadota</taxon>
        <taxon>Alphaproteobacteria</taxon>
        <taxon>Rhodospirillales</taxon>
        <taxon>Azospirillaceae</taxon>
        <taxon>Azospirillum</taxon>
    </lineage>
</organism>
<keyword evidence="1" id="KW-0805">Transcription regulation</keyword>
<evidence type="ECO:0000259" key="5">
    <source>
        <dbReference type="PROSITE" id="PS51077"/>
    </source>
</evidence>
<sequence>MVGTAKRSRGRGVTDGVKTRAELDPAAELPKRGRGRPPRRRAGPDAESEEGEAGSGRGTDAGKSVGAVLNCVKILKFLSRARAPVSLTHIVQELEINTSTGFNILRTLVQEDYVRFDPQGKVYSIGLGVMELARGAATVASDVNMVRPLMERIAREHNVTVTLWRRIAADRMMLVLEALGTGNMRIKMSVGQRLPLLIGAAGRVMAPRSGLSREELERQFASIRWDHPLVFEDFMAQADEAAERGWGVDNGNYAVGTASVAVLIRNEQGGPLMACTATMFLNQFDAARAGGLAAELEEVSRALAPALPHL</sequence>
<dbReference type="PROSITE" id="PS51077">
    <property type="entry name" value="HTH_ICLR"/>
    <property type="match status" value="1"/>
</dbReference>
<dbReference type="Gene3D" id="3.30.450.40">
    <property type="match status" value="1"/>
</dbReference>
<dbReference type="SUPFAM" id="SSF46785">
    <property type="entry name" value="Winged helix' DNA-binding domain"/>
    <property type="match status" value="1"/>
</dbReference>
<dbReference type="PANTHER" id="PTHR30136:SF24">
    <property type="entry name" value="HTH-TYPE TRANSCRIPTIONAL REPRESSOR ALLR"/>
    <property type="match status" value="1"/>
</dbReference>
<evidence type="ECO:0000259" key="6">
    <source>
        <dbReference type="PROSITE" id="PS51078"/>
    </source>
</evidence>
<proteinExistence type="predicted"/>
<dbReference type="GO" id="GO:0003700">
    <property type="term" value="F:DNA-binding transcription factor activity"/>
    <property type="evidence" value="ECO:0007669"/>
    <property type="project" value="TreeGrafter"/>
</dbReference>
<dbReference type="Pfam" id="PF01614">
    <property type="entry name" value="IclR_C"/>
    <property type="match status" value="1"/>
</dbReference>
<dbReference type="Gene3D" id="1.10.10.10">
    <property type="entry name" value="Winged helix-like DNA-binding domain superfamily/Winged helix DNA-binding domain"/>
    <property type="match status" value="1"/>
</dbReference>
<dbReference type="Pfam" id="PF09339">
    <property type="entry name" value="HTH_IclR"/>
    <property type="match status" value="1"/>
</dbReference>
<reference evidence="7 8" key="1">
    <citation type="submission" date="2018-12" db="EMBL/GenBank/DDBJ databases">
        <authorList>
            <person name="Yang Y."/>
        </authorList>
    </citation>
    <scope>NUCLEOTIDE SEQUENCE [LARGE SCALE GENOMIC DNA]</scope>
    <source>
        <strain evidence="7 8">GSF71</strain>
    </source>
</reference>
<name>A0A433J4A6_9PROT</name>
<feature type="region of interest" description="Disordered" evidence="4">
    <location>
        <begin position="1"/>
        <end position="60"/>
    </location>
</feature>
<dbReference type="AlphaFoldDB" id="A0A433J4A6"/>
<gene>
    <name evidence="7" type="ORF">EJ913_21840</name>
</gene>
<dbReference type="InterPro" id="IPR029016">
    <property type="entry name" value="GAF-like_dom_sf"/>
</dbReference>
<feature type="domain" description="HTH iclR-type" evidence="5">
    <location>
        <begin position="65"/>
        <end position="127"/>
    </location>
</feature>